<dbReference type="InterPro" id="IPR001610">
    <property type="entry name" value="PAC"/>
</dbReference>
<evidence type="ECO:0000259" key="3">
    <source>
        <dbReference type="PROSITE" id="PS50112"/>
    </source>
</evidence>
<feature type="domain" description="PAS" evidence="3">
    <location>
        <begin position="155"/>
        <end position="182"/>
    </location>
</feature>
<dbReference type="CDD" id="cd00130">
    <property type="entry name" value="PAS"/>
    <property type="match status" value="1"/>
</dbReference>
<keyword evidence="1" id="KW-0597">Phosphoprotein</keyword>
<dbReference type="InterPro" id="IPR000014">
    <property type="entry name" value="PAS"/>
</dbReference>
<dbReference type="Gene3D" id="3.40.50.2300">
    <property type="match status" value="1"/>
</dbReference>
<dbReference type="RefSeq" id="WP_194368090.1">
    <property type="nucleotide sequence ID" value="NZ_CP054492.1"/>
</dbReference>
<feature type="domain" description="Response regulatory" evidence="2">
    <location>
        <begin position="7"/>
        <end position="122"/>
    </location>
</feature>
<feature type="domain" description="HD-GYP" evidence="6">
    <location>
        <begin position="270"/>
        <end position="467"/>
    </location>
</feature>
<dbReference type="SMART" id="SM00471">
    <property type="entry name" value="HDc"/>
    <property type="match status" value="1"/>
</dbReference>
<evidence type="ECO:0000256" key="1">
    <source>
        <dbReference type="PROSITE-ProRule" id="PRU00169"/>
    </source>
</evidence>
<dbReference type="CDD" id="cd00077">
    <property type="entry name" value="HDc"/>
    <property type="match status" value="1"/>
</dbReference>
<dbReference type="NCBIfam" id="TIGR00229">
    <property type="entry name" value="sensory_box"/>
    <property type="match status" value="1"/>
</dbReference>
<dbReference type="Pfam" id="PF00072">
    <property type="entry name" value="Response_reg"/>
    <property type="match status" value="1"/>
</dbReference>
<sequence length="469" mass="54081">MRNNNYTILYVEDSSSIREFVKVIFKKNKIDNVIYANNGAEALNLYKNNTFNLVITDMIMPIMDGFELIKEIKKINKQQVFMMVTGMDNRKDLVRAIELRVNFFIEKPIKPKKFMQVLDESLNLVRQKYDAELSNLILDQYKKTIDNTAIVSKADLNGNITYVNKKFCEISKYTQEELIGQNHRLLKSGEMPNGFFENLWKTISSKKTWQGIIKNKNKDGDTYVVDSVIMPLLDMDNNIIEYISIRNDITEFELYKDDLKKQLDLAVFDVVNTQKEVVNTMGAIGETRSKETGNHVKRVAKYSYLLAKLVGLSEEESQLLELASPMHDIGKVGIPDNILNKPGKLTFDEFEIMKTHSYLGYDMLKDSKREILMASATVAHEHHEKWDGSGYPRGLKGTDIHIFGRITAICDVFDALGADRCYKKAWELDKILDLLKDGKGTHFDAKLIDLFLSNLDEFLFIKDKYKDMF</sequence>
<dbReference type="InterPro" id="IPR035965">
    <property type="entry name" value="PAS-like_dom_sf"/>
</dbReference>
<dbReference type="SUPFAM" id="SSF109604">
    <property type="entry name" value="HD-domain/PDEase-like"/>
    <property type="match status" value="1"/>
</dbReference>
<dbReference type="PANTHER" id="PTHR45228:SF9">
    <property type="entry name" value="3'3'-CGAMP-SPECIFIC PHOSPHODIESTERASE 2"/>
    <property type="match status" value="1"/>
</dbReference>
<dbReference type="Pfam" id="PF13487">
    <property type="entry name" value="HD_5"/>
    <property type="match status" value="1"/>
</dbReference>
<evidence type="ECO:0000313" key="7">
    <source>
        <dbReference type="EMBL" id="QOY50971.1"/>
    </source>
</evidence>
<dbReference type="InterPro" id="IPR052020">
    <property type="entry name" value="Cyclic_di-GMP/3'3'-cGAMP_PDE"/>
</dbReference>
<dbReference type="InterPro" id="IPR037522">
    <property type="entry name" value="HD_GYP_dom"/>
</dbReference>
<dbReference type="AlphaFoldDB" id="A0A7S7LSX5"/>
<evidence type="ECO:0000259" key="2">
    <source>
        <dbReference type="PROSITE" id="PS50110"/>
    </source>
</evidence>
<dbReference type="SMART" id="SM00086">
    <property type="entry name" value="PAC"/>
    <property type="match status" value="1"/>
</dbReference>
<dbReference type="PANTHER" id="PTHR45228">
    <property type="entry name" value="CYCLIC DI-GMP PHOSPHODIESTERASE TM_0186-RELATED"/>
    <property type="match status" value="1"/>
</dbReference>
<dbReference type="SMART" id="SM00448">
    <property type="entry name" value="REC"/>
    <property type="match status" value="1"/>
</dbReference>
<dbReference type="InterPro" id="IPR000700">
    <property type="entry name" value="PAS-assoc_C"/>
</dbReference>
<evidence type="ECO:0000313" key="8">
    <source>
        <dbReference type="Proteomes" id="UP000593994"/>
    </source>
</evidence>
<dbReference type="PROSITE" id="PS50113">
    <property type="entry name" value="PAC"/>
    <property type="match status" value="1"/>
</dbReference>
<dbReference type="SUPFAM" id="SSF55785">
    <property type="entry name" value="PYP-like sensor domain (PAS domain)"/>
    <property type="match status" value="1"/>
</dbReference>
<proteinExistence type="predicted"/>
<evidence type="ECO:0000259" key="6">
    <source>
        <dbReference type="PROSITE" id="PS51832"/>
    </source>
</evidence>
<protein>
    <submittedName>
        <fullName evidence="7">Response regulator</fullName>
    </submittedName>
</protein>
<dbReference type="PROSITE" id="PS51832">
    <property type="entry name" value="HD_GYP"/>
    <property type="match status" value="1"/>
</dbReference>
<dbReference type="PROSITE" id="PS50112">
    <property type="entry name" value="PAS"/>
    <property type="match status" value="1"/>
</dbReference>
<dbReference type="Proteomes" id="UP000593994">
    <property type="component" value="Chromosome"/>
</dbReference>
<dbReference type="Gene3D" id="3.30.450.20">
    <property type="entry name" value="PAS domain"/>
    <property type="match status" value="1"/>
</dbReference>
<dbReference type="InterPro" id="IPR006674">
    <property type="entry name" value="HD_domain"/>
</dbReference>
<dbReference type="Gene3D" id="1.10.3210.10">
    <property type="entry name" value="Hypothetical protein af1432"/>
    <property type="match status" value="1"/>
</dbReference>
<evidence type="ECO:0000259" key="4">
    <source>
        <dbReference type="PROSITE" id="PS50113"/>
    </source>
</evidence>
<feature type="domain" description="PAC" evidence="4">
    <location>
        <begin position="207"/>
        <end position="261"/>
    </location>
</feature>
<dbReference type="InterPro" id="IPR011006">
    <property type="entry name" value="CheY-like_superfamily"/>
</dbReference>
<dbReference type="PROSITE" id="PS51831">
    <property type="entry name" value="HD"/>
    <property type="match status" value="1"/>
</dbReference>
<name>A0A7S7LSX5_9BACT</name>
<dbReference type="SUPFAM" id="SSF52172">
    <property type="entry name" value="CheY-like"/>
    <property type="match status" value="1"/>
</dbReference>
<dbReference type="InterPro" id="IPR001789">
    <property type="entry name" value="Sig_transdc_resp-reg_receiver"/>
</dbReference>
<dbReference type="Pfam" id="PF13426">
    <property type="entry name" value="PAS_9"/>
    <property type="match status" value="1"/>
</dbReference>
<dbReference type="CDD" id="cd00156">
    <property type="entry name" value="REC"/>
    <property type="match status" value="1"/>
</dbReference>
<keyword evidence="8" id="KW-1185">Reference proteome</keyword>
<reference evidence="7 8" key="1">
    <citation type="submission" date="2020-05" db="EMBL/GenBank/DDBJ databases">
        <title>Sulfurimonas marisnigri, sp. nov., and Sulfurimonas baltica, sp. nov., manganese oxide reducing chemolithoautotrophs of the class Epsilonproteobacteria isolated from the pelagic redoxclines of the Black and Baltic Seas and emended description of the genus Sulfurimonas.</title>
        <authorList>
            <person name="Henkel J.V."/>
            <person name="Laudan C."/>
            <person name="Werner J."/>
            <person name="Neu T."/>
            <person name="Plewe S."/>
            <person name="Sproer C."/>
            <person name="Bunk B."/>
            <person name="Schulz-Vogt H.N."/>
        </authorList>
    </citation>
    <scope>NUCLEOTIDE SEQUENCE [LARGE SCALE GENOMIC DNA]</scope>
    <source>
        <strain evidence="7 8">GD2</strain>
    </source>
</reference>
<dbReference type="PROSITE" id="PS50110">
    <property type="entry name" value="RESPONSE_REGULATORY"/>
    <property type="match status" value="1"/>
</dbReference>
<feature type="domain" description="HD" evidence="5">
    <location>
        <begin position="292"/>
        <end position="416"/>
    </location>
</feature>
<organism evidence="7 8">
    <name type="scientific">Candidatus Sulfurimonas baltica</name>
    <dbReference type="NCBI Taxonomy" id="2740404"/>
    <lineage>
        <taxon>Bacteria</taxon>
        <taxon>Pseudomonadati</taxon>
        <taxon>Campylobacterota</taxon>
        <taxon>Epsilonproteobacteria</taxon>
        <taxon>Campylobacterales</taxon>
        <taxon>Sulfurimonadaceae</taxon>
        <taxon>Sulfurimonas</taxon>
    </lineage>
</organism>
<accession>A0A7S7LSX5</accession>
<dbReference type="KEGG" id="sbal:HUE88_07390"/>
<dbReference type="EMBL" id="CP054492">
    <property type="protein sequence ID" value="QOY50971.1"/>
    <property type="molecule type" value="Genomic_DNA"/>
</dbReference>
<feature type="modified residue" description="4-aspartylphosphate" evidence="1">
    <location>
        <position position="57"/>
    </location>
</feature>
<dbReference type="InterPro" id="IPR003607">
    <property type="entry name" value="HD/PDEase_dom"/>
</dbReference>
<gene>
    <name evidence="7" type="ORF">HUE88_07390</name>
</gene>
<evidence type="ECO:0000259" key="5">
    <source>
        <dbReference type="PROSITE" id="PS51831"/>
    </source>
</evidence>
<dbReference type="GO" id="GO:0000160">
    <property type="term" value="P:phosphorelay signal transduction system"/>
    <property type="evidence" value="ECO:0007669"/>
    <property type="project" value="InterPro"/>
</dbReference>